<dbReference type="EMBL" id="CAJHIT010000002">
    <property type="protein sequence ID" value="CAD6499727.1"/>
    <property type="molecule type" value="Genomic_DNA"/>
</dbReference>
<reference evidence="1" key="1">
    <citation type="submission" date="2020-10" db="EMBL/GenBank/DDBJ databases">
        <authorList>
            <person name="Muller C M."/>
        </authorList>
    </citation>
    <scope>NUCLEOTIDE SEQUENCE</scope>
    <source>
        <strain evidence="1">THUN-12</strain>
    </source>
</reference>
<name>A0A9W4D0I9_BLUGR</name>
<sequence>MCPLHEWSKCQTELSSYMVIGEGLAFSVSCSLSTRLVSVTNKCSFIHRP</sequence>
<dbReference type="AlphaFoldDB" id="A0A9W4D0I9"/>
<protein>
    <submittedName>
        <fullName evidence="1">BgTH12-03835</fullName>
    </submittedName>
</protein>
<comment type="caution">
    <text evidence="1">The sequence shown here is derived from an EMBL/GenBank/DDBJ whole genome shotgun (WGS) entry which is preliminary data.</text>
</comment>
<evidence type="ECO:0000313" key="1">
    <source>
        <dbReference type="EMBL" id="CAD6499727.1"/>
    </source>
</evidence>
<proteinExistence type="predicted"/>
<accession>A0A9W4D0I9</accession>
<dbReference type="Proteomes" id="UP000683417">
    <property type="component" value="Unassembled WGS sequence"/>
</dbReference>
<evidence type="ECO:0000313" key="2">
    <source>
        <dbReference type="Proteomes" id="UP000683417"/>
    </source>
</evidence>
<gene>
    <name evidence="1" type="ORF">BGTH12_LOCUS1085</name>
</gene>
<organism evidence="1 2">
    <name type="scientific">Blumeria graminis f. sp. triticale</name>
    <dbReference type="NCBI Taxonomy" id="1689686"/>
    <lineage>
        <taxon>Eukaryota</taxon>
        <taxon>Fungi</taxon>
        <taxon>Dikarya</taxon>
        <taxon>Ascomycota</taxon>
        <taxon>Pezizomycotina</taxon>
        <taxon>Leotiomycetes</taxon>
        <taxon>Erysiphales</taxon>
        <taxon>Erysiphaceae</taxon>
        <taxon>Blumeria</taxon>
    </lineage>
</organism>